<dbReference type="InterPro" id="IPR036852">
    <property type="entry name" value="Peptidase_S8/S53_dom_sf"/>
</dbReference>
<sequence>MMVGQLPTGAKQQGERRGDLEIEASEGLALKSNARQTAETDLYVIRFEGPIEQEWKDEVEALGIELGDYLPDFSFVAKLSDKKIQRQVVRLPFVEEIIPFYPVNKVAPELRKALGTSKEVEVAVIGFDKSVDIRRTVNRAAKEELSGSVESLKNARHISLAAMTGQGLEEVIQSEDVVAVVPLPKRKLHNDRAAKILKSDKLENTGYTGQGQIIGIADSGLDTGDEENIHPDFIGQILRLYAIGREGDASDLEGHGTHVVASALGTGAASAGKYKGTASDAQLIFHSMSDKWGGLVGEVRDILGQAYEGGARIHSDSWGDDDFGDYGLDSYMFDQFLWEHKDMTALVAAGNVGYRGFKTVGSPATAKNVIAVGASENDRPKVGGEKADDPDTVAGFSSRGTTMDGRFKPDLVAPGTFILSARSSLAPEEAFEELFDRFYAYSSGTSMATPLLAGGVAQIRQFLSEEKENDNPSAALLKAMLISGTDDLDEDMRLQGFGRANLLNAIQTDFVDEKEGLLTGEGASYSVKVTDRSKPLAITLAWTDYPASLAAYRTLVNDLNLVVISPDGEQYNGNDFFRYPYDDEVDNLNNVEQVWIPRPERGVYTVKVKGYNIPKGPQPFALATTGKIVDEAEGPDVKKGTLNTEKAINRYDVMTFRAAQEGRLRVVPTWRGYAELSLILYDETNMPIKVIEKLEKGKTLTISLPDAGKYKIKIELEKGNEAKYQLDLDYPR</sequence>
<evidence type="ECO:0000313" key="9">
    <source>
        <dbReference type="Proteomes" id="UP001056500"/>
    </source>
</evidence>
<evidence type="ECO:0000256" key="5">
    <source>
        <dbReference type="PROSITE-ProRule" id="PRU01240"/>
    </source>
</evidence>
<dbReference type="PRINTS" id="PR00723">
    <property type="entry name" value="SUBTILISIN"/>
</dbReference>
<evidence type="ECO:0000256" key="3">
    <source>
        <dbReference type="ARBA" id="ARBA00022801"/>
    </source>
</evidence>
<dbReference type="CDD" id="cd04842">
    <property type="entry name" value="Peptidases_S8_Kp43_protease"/>
    <property type="match status" value="1"/>
</dbReference>
<accession>A0ABY4WMP2</accession>
<keyword evidence="9" id="KW-1185">Reference proteome</keyword>
<evidence type="ECO:0000256" key="4">
    <source>
        <dbReference type="ARBA" id="ARBA00022825"/>
    </source>
</evidence>
<dbReference type="InterPro" id="IPR000209">
    <property type="entry name" value="Peptidase_S8/S53_dom"/>
</dbReference>
<evidence type="ECO:0000256" key="2">
    <source>
        <dbReference type="ARBA" id="ARBA00022670"/>
    </source>
</evidence>
<keyword evidence="3 5" id="KW-0378">Hydrolase</keyword>
<dbReference type="InterPro" id="IPR015500">
    <property type="entry name" value="Peptidase_S8_subtilisin-rel"/>
</dbReference>
<keyword evidence="4 5" id="KW-0720">Serine protease</keyword>
<dbReference type="Gene3D" id="2.60.120.380">
    <property type="match status" value="1"/>
</dbReference>
<feature type="domain" description="Peptidase S8/S53" evidence="7">
    <location>
        <begin position="209"/>
        <end position="498"/>
    </location>
</feature>
<dbReference type="Proteomes" id="UP001056500">
    <property type="component" value="Chromosome"/>
</dbReference>
<dbReference type="PANTHER" id="PTHR43399">
    <property type="entry name" value="SUBTILISIN-RELATED"/>
    <property type="match status" value="1"/>
</dbReference>
<evidence type="ECO:0000256" key="6">
    <source>
        <dbReference type="SAM" id="MobiDB-lite"/>
    </source>
</evidence>
<feature type="active site" description="Charge relay system" evidence="5">
    <location>
        <position position="218"/>
    </location>
</feature>
<protein>
    <submittedName>
        <fullName evidence="8">S8 family serine peptidase</fullName>
    </submittedName>
</protein>
<proteinExistence type="inferred from homology"/>
<reference evidence="8" key="1">
    <citation type="submission" date="2022-06" db="EMBL/GenBank/DDBJ databases">
        <title>Genome sequencing of Brevibacillus sp. BB3-R1.</title>
        <authorList>
            <person name="Heo J."/>
            <person name="Lee D."/>
            <person name="Won M."/>
            <person name="Han B.-H."/>
            <person name="Hong S.-B."/>
            <person name="Kwon S.-W."/>
        </authorList>
    </citation>
    <scope>NUCLEOTIDE SEQUENCE</scope>
    <source>
        <strain evidence="8">BB3-R1</strain>
    </source>
</reference>
<evidence type="ECO:0000256" key="1">
    <source>
        <dbReference type="ARBA" id="ARBA00011073"/>
    </source>
</evidence>
<comment type="similarity">
    <text evidence="1 5">Belongs to the peptidase S8 family.</text>
</comment>
<feature type="compositionally biased region" description="Basic and acidic residues" evidence="6">
    <location>
        <begin position="377"/>
        <end position="389"/>
    </location>
</feature>
<feature type="region of interest" description="Disordered" evidence="6">
    <location>
        <begin position="377"/>
        <end position="399"/>
    </location>
</feature>
<evidence type="ECO:0000259" key="7">
    <source>
        <dbReference type="Pfam" id="PF00082"/>
    </source>
</evidence>
<dbReference type="PROSITE" id="PS51892">
    <property type="entry name" value="SUBTILASE"/>
    <property type="match status" value="1"/>
</dbReference>
<dbReference type="Pfam" id="PF00082">
    <property type="entry name" value="Peptidase_S8"/>
    <property type="match status" value="1"/>
</dbReference>
<dbReference type="Gene3D" id="3.40.50.200">
    <property type="entry name" value="Peptidase S8/S53 domain"/>
    <property type="match status" value="1"/>
</dbReference>
<dbReference type="InterPro" id="IPR034058">
    <property type="entry name" value="TagA/B/C/D_pept_dom"/>
</dbReference>
<dbReference type="InterPro" id="IPR008979">
    <property type="entry name" value="Galactose-bd-like_sf"/>
</dbReference>
<evidence type="ECO:0000313" key="8">
    <source>
        <dbReference type="EMBL" id="USG68412.1"/>
    </source>
</evidence>
<dbReference type="SUPFAM" id="SSF52743">
    <property type="entry name" value="Subtilisin-like"/>
    <property type="match status" value="1"/>
</dbReference>
<dbReference type="InterPro" id="IPR051048">
    <property type="entry name" value="Peptidase_S8/S53_subtilisin"/>
</dbReference>
<dbReference type="PANTHER" id="PTHR43399:SF4">
    <property type="entry name" value="CELL WALL-ASSOCIATED PROTEASE"/>
    <property type="match status" value="1"/>
</dbReference>
<feature type="active site" description="Charge relay system" evidence="5">
    <location>
        <position position="446"/>
    </location>
</feature>
<keyword evidence="2 5" id="KW-0645">Protease</keyword>
<dbReference type="SUPFAM" id="SSF49785">
    <property type="entry name" value="Galactose-binding domain-like"/>
    <property type="match status" value="1"/>
</dbReference>
<name>A0ABY4WMP2_9BACL</name>
<feature type="active site" description="Charge relay system" evidence="5">
    <location>
        <position position="255"/>
    </location>
</feature>
<dbReference type="EMBL" id="CP098755">
    <property type="protein sequence ID" value="USG68412.1"/>
    <property type="molecule type" value="Genomic_DNA"/>
</dbReference>
<organism evidence="8 9">
    <name type="scientific">Brevibacillus ruminantium</name>
    <dbReference type="NCBI Taxonomy" id="2950604"/>
    <lineage>
        <taxon>Bacteria</taxon>
        <taxon>Bacillati</taxon>
        <taxon>Bacillota</taxon>
        <taxon>Bacilli</taxon>
        <taxon>Bacillales</taxon>
        <taxon>Paenibacillaceae</taxon>
        <taxon>Brevibacillus</taxon>
    </lineage>
</organism>
<gene>
    <name evidence="8" type="ORF">NDK47_12820</name>
</gene>